<dbReference type="AlphaFoldDB" id="A0A9J6ELN1"/>
<comment type="caution">
    <text evidence="1">The sequence shown here is derived from an EMBL/GenBank/DDBJ whole genome shotgun (WGS) entry which is preliminary data.</text>
</comment>
<evidence type="ECO:0000313" key="1">
    <source>
        <dbReference type="EMBL" id="KAH8035037.1"/>
    </source>
</evidence>
<dbReference type="EMBL" id="JABSTU010000003">
    <property type="protein sequence ID" value="KAH8035037.1"/>
    <property type="molecule type" value="Genomic_DNA"/>
</dbReference>
<protein>
    <submittedName>
        <fullName evidence="1">Uncharacterized protein</fullName>
    </submittedName>
</protein>
<organism evidence="1 2">
    <name type="scientific">Rhipicephalus microplus</name>
    <name type="common">Cattle tick</name>
    <name type="synonym">Boophilus microplus</name>
    <dbReference type="NCBI Taxonomy" id="6941"/>
    <lineage>
        <taxon>Eukaryota</taxon>
        <taxon>Metazoa</taxon>
        <taxon>Ecdysozoa</taxon>
        <taxon>Arthropoda</taxon>
        <taxon>Chelicerata</taxon>
        <taxon>Arachnida</taxon>
        <taxon>Acari</taxon>
        <taxon>Parasitiformes</taxon>
        <taxon>Ixodida</taxon>
        <taxon>Ixodoidea</taxon>
        <taxon>Ixodidae</taxon>
        <taxon>Rhipicephalinae</taxon>
        <taxon>Rhipicephalus</taxon>
        <taxon>Boophilus</taxon>
    </lineage>
</organism>
<sequence length="113" mass="13161">MVDPFVPQQDAHRREAVPMRLVSGRVFPEVRVGQTQAYALREKALAVRRVRQDFRAKIPPEAPLASPYRRATLRMQPLSSHIFQPVRFYLPHAGAHRRKAVRVWCVRLEIPEE</sequence>
<proteinExistence type="predicted"/>
<reference evidence="1" key="1">
    <citation type="journal article" date="2020" name="Cell">
        <title>Large-Scale Comparative Analyses of Tick Genomes Elucidate Their Genetic Diversity and Vector Capacities.</title>
        <authorList>
            <consortium name="Tick Genome and Microbiome Consortium (TIGMIC)"/>
            <person name="Jia N."/>
            <person name="Wang J."/>
            <person name="Shi W."/>
            <person name="Du L."/>
            <person name="Sun Y."/>
            <person name="Zhan W."/>
            <person name="Jiang J.F."/>
            <person name="Wang Q."/>
            <person name="Zhang B."/>
            <person name="Ji P."/>
            <person name="Bell-Sakyi L."/>
            <person name="Cui X.M."/>
            <person name="Yuan T.T."/>
            <person name="Jiang B.G."/>
            <person name="Yang W.F."/>
            <person name="Lam T.T."/>
            <person name="Chang Q.C."/>
            <person name="Ding S.J."/>
            <person name="Wang X.J."/>
            <person name="Zhu J.G."/>
            <person name="Ruan X.D."/>
            <person name="Zhao L."/>
            <person name="Wei J.T."/>
            <person name="Ye R.Z."/>
            <person name="Que T.C."/>
            <person name="Du C.H."/>
            <person name="Zhou Y.H."/>
            <person name="Cheng J.X."/>
            <person name="Dai P.F."/>
            <person name="Guo W.B."/>
            <person name="Han X.H."/>
            <person name="Huang E.J."/>
            <person name="Li L.F."/>
            <person name="Wei W."/>
            <person name="Gao Y.C."/>
            <person name="Liu J.Z."/>
            <person name="Shao H.Z."/>
            <person name="Wang X."/>
            <person name="Wang C.C."/>
            <person name="Yang T.C."/>
            <person name="Huo Q.B."/>
            <person name="Li W."/>
            <person name="Chen H.Y."/>
            <person name="Chen S.E."/>
            <person name="Zhou L.G."/>
            <person name="Ni X.B."/>
            <person name="Tian J.H."/>
            <person name="Sheng Y."/>
            <person name="Liu T."/>
            <person name="Pan Y.S."/>
            <person name="Xia L.Y."/>
            <person name="Li J."/>
            <person name="Zhao F."/>
            <person name="Cao W.C."/>
        </authorList>
    </citation>
    <scope>NUCLEOTIDE SEQUENCE</scope>
    <source>
        <strain evidence="1">Rmic-2018</strain>
    </source>
</reference>
<evidence type="ECO:0000313" key="2">
    <source>
        <dbReference type="Proteomes" id="UP000821866"/>
    </source>
</evidence>
<reference evidence="1" key="2">
    <citation type="submission" date="2021-09" db="EMBL/GenBank/DDBJ databases">
        <authorList>
            <person name="Jia N."/>
            <person name="Wang J."/>
            <person name="Shi W."/>
            <person name="Du L."/>
            <person name="Sun Y."/>
            <person name="Zhan W."/>
            <person name="Jiang J."/>
            <person name="Wang Q."/>
            <person name="Zhang B."/>
            <person name="Ji P."/>
            <person name="Sakyi L.B."/>
            <person name="Cui X."/>
            <person name="Yuan T."/>
            <person name="Jiang B."/>
            <person name="Yang W."/>
            <person name="Lam T.T.-Y."/>
            <person name="Chang Q."/>
            <person name="Ding S."/>
            <person name="Wang X."/>
            <person name="Zhu J."/>
            <person name="Ruan X."/>
            <person name="Zhao L."/>
            <person name="Wei J."/>
            <person name="Que T."/>
            <person name="Du C."/>
            <person name="Cheng J."/>
            <person name="Dai P."/>
            <person name="Han X."/>
            <person name="Huang E."/>
            <person name="Gao Y."/>
            <person name="Liu J."/>
            <person name="Shao H."/>
            <person name="Ye R."/>
            <person name="Li L."/>
            <person name="Wei W."/>
            <person name="Wang X."/>
            <person name="Wang C."/>
            <person name="Huo Q."/>
            <person name="Li W."/>
            <person name="Guo W."/>
            <person name="Chen H."/>
            <person name="Chen S."/>
            <person name="Zhou L."/>
            <person name="Zhou L."/>
            <person name="Ni X."/>
            <person name="Tian J."/>
            <person name="Zhou Y."/>
            <person name="Sheng Y."/>
            <person name="Liu T."/>
            <person name="Pan Y."/>
            <person name="Xia L."/>
            <person name="Li J."/>
            <person name="Zhao F."/>
            <person name="Cao W."/>
        </authorList>
    </citation>
    <scope>NUCLEOTIDE SEQUENCE</scope>
    <source>
        <strain evidence="1">Rmic-2018</strain>
        <tissue evidence="1">Larvae</tissue>
    </source>
</reference>
<accession>A0A9J6ELN1</accession>
<keyword evidence="2" id="KW-1185">Reference proteome</keyword>
<name>A0A9J6ELN1_RHIMP</name>
<dbReference type="Proteomes" id="UP000821866">
    <property type="component" value="Chromosome 11"/>
</dbReference>
<gene>
    <name evidence="1" type="ORF">HPB51_003878</name>
</gene>